<evidence type="ECO:0000259" key="5">
    <source>
        <dbReference type="Pfam" id="PF05179"/>
    </source>
</evidence>
<dbReference type="InterPro" id="IPR007852">
    <property type="entry name" value="Cdc73/Parafibromin"/>
</dbReference>
<evidence type="ECO:0000256" key="2">
    <source>
        <dbReference type="ARBA" id="ARBA00010427"/>
    </source>
</evidence>
<protein>
    <submittedName>
        <fullName evidence="6">Accessory factor associated with RNA polymerase II</fullName>
    </submittedName>
</protein>
<dbReference type="PANTHER" id="PTHR12466:SF8">
    <property type="entry name" value="PARAFIBROMIN"/>
    <property type="match status" value="1"/>
</dbReference>
<evidence type="ECO:0000313" key="6">
    <source>
        <dbReference type="EMBL" id="KAK7755557.1"/>
    </source>
</evidence>
<proteinExistence type="inferred from homology"/>
<comment type="similarity">
    <text evidence="2">Belongs to the CDC73 family.</text>
</comment>
<evidence type="ECO:0000313" key="7">
    <source>
        <dbReference type="Proteomes" id="UP001320420"/>
    </source>
</evidence>
<evidence type="ECO:0000256" key="1">
    <source>
        <dbReference type="ARBA" id="ARBA00004123"/>
    </source>
</evidence>
<dbReference type="Pfam" id="PF05179">
    <property type="entry name" value="CDC73_C"/>
    <property type="match status" value="1"/>
</dbReference>
<keyword evidence="4" id="KW-0539">Nucleus</keyword>
<dbReference type="InterPro" id="IPR031336">
    <property type="entry name" value="CDC73_C"/>
</dbReference>
<name>A0AAN9UYL6_9PEZI</name>
<feature type="domain" description="Cell division control protein 73 C-terminal" evidence="5">
    <location>
        <begin position="251"/>
        <end position="415"/>
    </location>
</feature>
<keyword evidence="7" id="KW-1185">Reference proteome</keyword>
<accession>A0AAN9UYL6</accession>
<comment type="caution">
    <text evidence="6">The sequence shown here is derived from an EMBL/GenBank/DDBJ whole genome shotgun (WGS) entry which is preliminary data.</text>
</comment>
<evidence type="ECO:0000256" key="4">
    <source>
        <dbReference type="ARBA" id="ARBA00023242"/>
    </source>
</evidence>
<dbReference type="GO" id="GO:0016593">
    <property type="term" value="C:Cdc73/Paf1 complex"/>
    <property type="evidence" value="ECO:0007669"/>
    <property type="project" value="InterPro"/>
</dbReference>
<organism evidence="6 7">
    <name type="scientific">Diatrype stigma</name>
    <dbReference type="NCBI Taxonomy" id="117547"/>
    <lineage>
        <taxon>Eukaryota</taxon>
        <taxon>Fungi</taxon>
        <taxon>Dikarya</taxon>
        <taxon>Ascomycota</taxon>
        <taxon>Pezizomycotina</taxon>
        <taxon>Sordariomycetes</taxon>
        <taxon>Xylariomycetidae</taxon>
        <taxon>Xylariales</taxon>
        <taxon>Diatrypaceae</taxon>
        <taxon>Diatrype</taxon>
    </lineage>
</organism>
<evidence type="ECO:0000256" key="3">
    <source>
        <dbReference type="ARBA" id="ARBA00023163"/>
    </source>
</evidence>
<dbReference type="GO" id="GO:0006368">
    <property type="term" value="P:transcription elongation by RNA polymerase II"/>
    <property type="evidence" value="ECO:0007669"/>
    <property type="project" value="InterPro"/>
</dbReference>
<comment type="subcellular location">
    <subcellularLocation>
        <location evidence="1">Nucleus</location>
    </subcellularLocation>
</comment>
<dbReference type="FunFam" id="3.40.50.11990:FF:000003">
    <property type="entry name" value="Pol II transcription elongation factor subunit Cdc73"/>
    <property type="match status" value="1"/>
</dbReference>
<dbReference type="EMBL" id="JAKJXP020000012">
    <property type="protein sequence ID" value="KAK7755557.1"/>
    <property type="molecule type" value="Genomic_DNA"/>
</dbReference>
<dbReference type="Gene3D" id="3.40.50.11990">
    <property type="entry name" value="RNA polymerase II accessory factor, Cdc73 C-terminal domain"/>
    <property type="match status" value="1"/>
</dbReference>
<gene>
    <name evidence="6" type="primary">CDC73</name>
    <name evidence="6" type="ORF">SLS62_002491</name>
</gene>
<dbReference type="GO" id="GO:0032968">
    <property type="term" value="P:positive regulation of transcription elongation by RNA polymerase II"/>
    <property type="evidence" value="ECO:0007669"/>
    <property type="project" value="TreeGrafter"/>
</dbReference>
<dbReference type="Proteomes" id="UP001320420">
    <property type="component" value="Unassembled WGS sequence"/>
</dbReference>
<sequence>MAAAEQDPLLLLRQSITTKSAILPTASDASSSTAGAPPEEVSLALATHLTFTTATAGFISLPIDVPTRFASDDEPVDLRSIYFAWLNGEAATLEYNEAAEQLNAGLLAGGQGQVRGQVRKLSFAERLDLITWLQGASEESEYIRPLAGDKDGATSAAAAAAASAVGGAPGAGRSGKGTLDPRLAAIYSSERKMGDRNSVLRGIKPTLIGIAAKDFSHVRKYAAIFMSKKALQPSTVNLTNPAIASHQKPKRPDPIILLSPSASSLLRMSNVKSFLESGTYVPPDSAAASSSTGASMLHINRLMKDVDPSRPMRFILVEGPEQFKPEYWNRVVAVFTTGQSWQFKNYKWSSPPELFRHIPGIYVGWRGEQPPESVAGWGHRVLNVGVDRWKETPHGVDTGRWRDREVVEGIWKMIEGNMRSKGWRRDQAPSSI</sequence>
<dbReference type="InterPro" id="IPR038103">
    <property type="entry name" value="CDC73_C_sf"/>
</dbReference>
<keyword evidence="3" id="KW-0804">Transcription</keyword>
<reference evidence="6 7" key="1">
    <citation type="submission" date="2024-02" db="EMBL/GenBank/DDBJ databases">
        <title>De novo assembly and annotation of 12 fungi associated with fruit tree decline syndrome in Ontario, Canada.</title>
        <authorList>
            <person name="Sulman M."/>
            <person name="Ellouze W."/>
            <person name="Ilyukhin E."/>
        </authorList>
    </citation>
    <scope>NUCLEOTIDE SEQUENCE [LARGE SCALE GENOMIC DNA]</scope>
    <source>
        <strain evidence="6 7">M11/M66-122</strain>
    </source>
</reference>
<dbReference type="AlphaFoldDB" id="A0AAN9UYL6"/>
<dbReference type="GO" id="GO:0000993">
    <property type="term" value="F:RNA polymerase II complex binding"/>
    <property type="evidence" value="ECO:0007669"/>
    <property type="project" value="TreeGrafter"/>
</dbReference>
<dbReference type="PANTHER" id="PTHR12466">
    <property type="entry name" value="CDC73 DOMAIN PROTEIN"/>
    <property type="match status" value="1"/>
</dbReference>